<sequence>ESENVNDMRAAELSMDAETRGGNDALNYELVGLPLPILHKEYQISIRKLYASRNMGESLDTTQARLAALKIAELQEELLFNGYSSFEFGSYILYGYTDYPPRNSVTLTAAWDAAGKTAAQILTDVFNCKAALLADKKYGPYELYIPSAYEIVMDNDYNTSGSDTATIRERILKVGQIQGLKVADVLSANNVIMSQMTIDNVRIVQGMPLTNVEWQSNAETIFHFRVMTITIPQLRTDQDGNSGIAHLAA</sequence>
<proteinExistence type="predicted"/>
<accession>X0UPN6</accession>
<feature type="non-terminal residue" evidence="1">
    <location>
        <position position="1"/>
    </location>
</feature>
<name>X0UPN6_9ZZZZ</name>
<comment type="caution">
    <text evidence="1">The sequence shown here is derived from an EMBL/GenBank/DDBJ whole genome shotgun (WGS) entry which is preliminary data.</text>
</comment>
<dbReference type="Pfam" id="PF19774">
    <property type="entry name" value="DUF6260"/>
    <property type="match status" value="1"/>
</dbReference>
<dbReference type="AlphaFoldDB" id="X0UPN6"/>
<gene>
    <name evidence="1" type="ORF">S01H1_33020</name>
</gene>
<organism evidence="1">
    <name type="scientific">marine sediment metagenome</name>
    <dbReference type="NCBI Taxonomy" id="412755"/>
    <lineage>
        <taxon>unclassified sequences</taxon>
        <taxon>metagenomes</taxon>
        <taxon>ecological metagenomes</taxon>
    </lineage>
</organism>
<dbReference type="Gene3D" id="3.30.2400.30">
    <property type="match status" value="1"/>
</dbReference>
<evidence type="ECO:0000313" key="1">
    <source>
        <dbReference type="EMBL" id="GAG07784.1"/>
    </source>
</evidence>
<dbReference type="InterPro" id="IPR046227">
    <property type="entry name" value="DUF6260"/>
</dbReference>
<reference evidence="1" key="1">
    <citation type="journal article" date="2014" name="Front. Microbiol.">
        <title>High frequency of phylogenetically diverse reductive dehalogenase-homologous genes in deep subseafloor sedimentary metagenomes.</title>
        <authorList>
            <person name="Kawai M."/>
            <person name="Futagami T."/>
            <person name="Toyoda A."/>
            <person name="Takaki Y."/>
            <person name="Nishi S."/>
            <person name="Hori S."/>
            <person name="Arai W."/>
            <person name="Tsubouchi T."/>
            <person name="Morono Y."/>
            <person name="Uchiyama I."/>
            <person name="Ito T."/>
            <person name="Fujiyama A."/>
            <person name="Inagaki F."/>
            <person name="Takami H."/>
        </authorList>
    </citation>
    <scope>NUCLEOTIDE SEQUENCE</scope>
    <source>
        <strain evidence="1">Expedition CK06-06</strain>
    </source>
</reference>
<dbReference type="EMBL" id="BARS01020480">
    <property type="protein sequence ID" value="GAG07784.1"/>
    <property type="molecule type" value="Genomic_DNA"/>
</dbReference>
<protein>
    <submittedName>
        <fullName evidence="1">Uncharacterized protein</fullName>
    </submittedName>
</protein>